<evidence type="ECO:0000259" key="2">
    <source>
        <dbReference type="PROSITE" id="PS50280"/>
    </source>
</evidence>
<feature type="compositionally biased region" description="Polar residues" evidence="1">
    <location>
        <begin position="9"/>
        <end position="18"/>
    </location>
</feature>
<dbReference type="SUPFAM" id="SSF82199">
    <property type="entry name" value="SET domain"/>
    <property type="match status" value="2"/>
</dbReference>
<organism evidence="3 4">
    <name type="scientific">Blepharisma stoltei</name>
    <dbReference type="NCBI Taxonomy" id="1481888"/>
    <lineage>
        <taxon>Eukaryota</taxon>
        <taxon>Sar</taxon>
        <taxon>Alveolata</taxon>
        <taxon>Ciliophora</taxon>
        <taxon>Postciliodesmatophora</taxon>
        <taxon>Heterotrichea</taxon>
        <taxon>Heterotrichida</taxon>
        <taxon>Blepharismidae</taxon>
        <taxon>Blepharisma</taxon>
    </lineage>
</organism>
<proteinExistence type="predicted"/>
<gene>
    <name evidence="3" type="ORF">BSTOLATCC_MIC14522</name>
</gene>
<sequence>MLEIARNSCEGNSHNLPNQAGFKPNCIKKSQKRNKPLPTFSLPAVRAPSSYGEIEQMFKEVAKIDDSVGYFRDMPQKNYQKIIKEIVNKKTMTCEDTAEDNPLAIIINKNDLGIPMKKLRLSYKEVFFEECYDIIEENEPEFVTDLEEYDENKITSLDYIYRHNVITNKYYSASQVKKDLETLIKNKMLHTQSDCERIYIRAFWKEAKKVLEESDIKIRASVLLDWNEAIKVNYLAAKVNGPWFKGEYASRKYEIIEDYVTLDNGETYKRLATSKKGHCNGIDCDSFDNLGPYDLRSGTWISENSDRKEKVECSNDCACSPDHCLNRQLSKSQGPKLGLDVVEKPSWGFDVYTYRSILGYIMHPITADSYYFIGTILPKAINSVASNNWDIRESLKLIINDRDNIFTLRHKRYSQGLLNAISSISEIIGSEAALSVFKIHPKGTGVFCLRKEGISRNSLIVEYVGELYSPALWFEKQDVIKHFNNSMKNSVNATESVPDFYNIMLERHYDDPEGYDVLIIDPIVKGSFGSRLSHSCSPNCGTVTMISEGKYTIGIYALNNISYLDELTFDYNSFTESKEEHLQSVCLCSSSICRGYYLAFAQNSSNSGYSFSFLHRKSSIIKASYGQFSKEDLEICSKYHIRSAILNKSPEWLKVWISLTVRDIDLEINLLGSEIEKKIALDARLQNLAITIDKIKYCLSKTSLHMPIRVLTSEQALDYIWGNESKSVKNQLLELQQRFSLNILDLLREDIYELDSARRQLLKIRDKLRIELPTRWIGAGIADMIHLIAYTQTFYKENKYESFESDLITIHPCEVSKSLTEEVNKTTHKKKYSSYYVHGLLNGWYKQCVEKPNAVLASEKRGTVTLSSINGACDLEYCINIRNILLKHLRKRPSSPWPIKKNKSPWSNYSNPAKVFGSPMLDCFYSDPEALNRCLNDIDKVESECTIPHYFSPSNVIN</sequence>
<dbReference type="Gene3D" id="2.170.270.10">
    <property type="entry name" value="SET domain"/>
    <property type="match status" value="2"/>
</dbReference>
<dbReference type="SMART" id="SM00317">
    <property type="entry name" value="SET"/>
    <property type="match status" value="1"/>
</dbReference>
<feature type="region of interest" description="Disordered" evidence="1">
    <location>
        <begin position="1"/>
        <end position="25"/>
    </location>
</feature>
<dbReference type="PROSITE" id="PS50280">
    <property type="entry name" value="SET"/>
    <property type="match status" value="1"/>
</dbReference>
<dbReference type="InterPro" id="IPR045606">
    <property type="entry name" value="ATXR3_C"/>
</dbReference>
<evidence type="ECO:0000313" key="3">
    <source>
        <dbReference type="EMBL" id="CAG9315773.1"/>
    </source>
</evidence>
<feature type="domain" description="SET" evidence="2">
    <location>
        <begin position="432"/>
        <end position="572"/>
    </location>
</feature>
<dbReference type="EMBL" id="CAJZBQ010000014">
    <property type="protein sequence ID" value="CAG9315773.1"/>
    <property type="molecule type" value="Genomic_DNA"/>
</dbReference>
<dbReference type="Pfam" id="PF19633">
    <property type="entry name" value="SDG2_C"/>
    <property type="match status" value="1"/>
</dbReference>
<dbReference type="InterPro" id="IPR046341">
    <property type="entry name" value="SET_dom_sf"/>
</dbReference>
<dbReference type="Pfam" id="PF00856">
    <property type="entry name" value="SET"/>
    <property type="match status" value="1"/>
</dbReference>
<dbReference type="InterPro" id="IPR001214">
    <property type="entry name" value="SET_dom"/>
</dbReference>
<dbReference type="PANTHER" id="PTHR46655">
    <property type="entry name" value="HISTONE-LYSINE N-METHYLTRANSFERASE ATXR3"/>
    <property type="match status" value="1"/>
</dbReference>
<evidence type="ECO:0000256" key="1">
    <source>
        <dbReference type="SAM" id="MobiDB-lite"/>
    </source>
</evidence>
<evidence type="ECO:0000313" key="4">
    <source>
        <dbReference type="Proteomes" id="UP001162131"/>
    </source>
</evidence>
<protein>
    <recommendedName>
        <fullName evidence="2">SET domain-containing protein</fullName>
    </recommendedName>
</protein>
<keyword evidence="4" id="KW-1185">Reference proteome</keyword>
<dbReference type="AlphaFoldDB" id="A0AAU9IRJ7"/>
<comment type="caution">
    <text evidence="3">The sequence shown here is derived from an EMBL/GenBank/DDBJ whole genome shotgun (WGS) entry which is preliminary data.</text>
</comment>
<dbReference type="PANTHER" id="PTHR46655:SF1">
    <property type="entry name" value="HISTONE-LYSINE N-METHYLTRANSFERASE ATXR3"/>
    <property type="match status" value="1"/>
</dbReference>
<accession>A0AAU9IRJ7</accession>
<reference evidence="3" key="1">
    <citation type="submission" date="2021-09" db="EMBL/GenBank/DDBJ databases">
        <authorList>
            <consortium name="AG Swart"/>
            <person name="Singh M."/>
            <person name="Singh A."/>
            <person name="Seah K."/>
            <person name="Emmerich C."/>
        </authorList>
    </citation>
    <scope>NUCLEOTIDE SEQUENCE</scope>
    <source>
        <strain evidence="3">ATCC30299</strain>
    </source>
</reference>
<dbReference type="Proteomes" id="UP001162131">
    <property type="component" value="Unassembled WGS sequence"/>
</dbReference>
<name>A0AAU9IRJ7_9CILI</name>